<dbReference type="OrthoDB" id="10397489at2759"/>
<evidence type="ECO:0000313" key="3">
    <source>
        <dbReference type="Proteomes" id="UP000605846"/>
    </source>
</evidence>
<name>A0A8H7EQE6_9FUNG</name>
<organism evidence="2 3">
    <name type="scientific">Apophysomyces ossiformis</name>
    <dbReference type="NCBI Taxonomy" id="679940"/>
    <lineage>
        <taxon>Eukaryota</taxon>
        <taxon>Fungi</taxon>
        <taxon>Fungi incertae sedis</taxon>
        <taxon>Mucoromycota</taxon>
        <taxon>Mucoromycotina</taxon>
        <taxon>Mucoromycetes</taxon>
        <taxon>Mucorales</taxon>
        <taxon>Mucorineae</taxon>
        <taxon>Mucoraceae</taxon>
        <taxon>Apophysomyces</taxon>
    </lineage>
</organism>
<accession>A0A8H7EQE6</accession>
<proteinExistence type="predicted"/>
<dbReference type="EMBL" id="JABAYA010000042">
    <property type="protein sequence ID" value="KAF7728163.1"/>
    <property type="molecule type" value="Genomic_DNA"/>
</dbReference>
<sequence length="273" mass="29745">MRLFNLAAVLVVPFAVCTALKADVEVEEDEVQMNEPDIMSDIANGFVGLADEIRKQLDARVVAQEEDAPVHYEEGVYKNLVSALFPSFGDAQQPTTGLLNLPSSLVSSVISSLLGSMRTWNPLKVTTKTLQQIVSTERGTHMVQDMLRGLGTLSSMLPVAAEIGQAFLTDASNMLTQAIPMISGVAKATASLLGVKRGEIHKQDMTDTLQTAFNVVNKAYPYVRPFVVMGYKMTLGLTRMILTHSPQIAEKIVNLSRSNVQDLVQAAEIMLHL</sequence>
<feature type="signal peptide" evidence="1">
    <location>
        <begin position="1"/>
        <end position="19"/>
    </location>
</feature>
<feature type="chain" id="PRO_5034477592" evidence="1">
    <location>
        <begin position="20"/>
        <end position="273"/>
    </location>
</feature>
<comment type="caution">
    <text evidence="2">The sequence shown here is derived from an EMBL/GenBank/DDBJ whole genome shotgun (WGS) entry which is preliminary data.</text>
</comment>
<keyword evidence="3" id="KW-1185">Reference proteome</keyword>
<dbReference type="Proteomes" id="UP000605846">
    <property type="component" value="Unassembled WGS sequence"/>
</dbReference>
<evidence type="ECO:0000256" key="1">
    <source>
        <dbReference type="SAM" id="SignalP"/>
    </source>
</evidence>
<gene>
    <name evidence="2" type="ORF">EC973_006557</name>
</gene>
<reference evidence="2" key="1">
    <citation type="submission" date="2020-01" db="EMBL/GenBank/DDBJ databases">
        <title>Genome Sequencing of Three Apophysomyces-Like Fungal Strains Confirms a Novel Fungal Genus in the Mucoromycota with divergent Burkholderia-like Endosymbiotic Bacteria.</title>
        <authorList>
            <person name="Stajich J.E."/>
            <person name="Macias A.M."/>
            <person name="Carter-House D."/>
            <person name="Lovett B."/>
            <person name="Kasson L.R."/>
            <person name="Berry K."/>
            <person name="Grigoriev I."/>
            <person name="Chang Y."/>
            <person name="Spatafora J."/>
            <person name="Kasson M.T."/>
        </authorList>
    </citation>
    <scope>NUCLEOTIDE SEQUENCE</scope>
    <source>
        <strain evidence="2">NRRL A-21654</strain>
    </source>
</reference>
<protein>
    <submittedName>
        <fullName evidence="2">Uncharacterized protein</fullName>
    </submittedName>
</protein>
<keyword evidence="1" id="KW-0732">Signal</keyword>
<evidence type="ECO:0000313" key="2">
    <source>
        <dbReference type="EMBL" id="KAF7728163.1"/>
    </source>
</evidence>
<dbReference type="AlphaFoldDB" id="A0A8H7EQE6"/>